<feature type="compositionally biased region" description="Polar residues" evidence="1">
    <location>
        <begin position="428"/>
        <end position="438"/>
    </location>
</feature>
<evidence type="ECO:0000256" key="1">
    <source>
        <dbReference type="SAM" id="MobiDB-lite"/>
    </source>
</evidence>
<dbReference type="Proteomes" id="UP000247454">
    <property type="component" value="Unassembled WGS sequence"/>
</dbReference>
<sequence length="462" mass="49281">MSNFDLRWLGMPQVPNYLTAQPNLMPQNMLTNPQPQSGPIIDLTATGSIPSKETIPKGGIMSAFEQPQGMVNSPVAVGRNDPNYFPPAPAANGPPITQQDYQASLRHLQPQQGAQQPAQARSGNSGGNFMETAAAFLQGLGSGNGVLSAIGGGLNAVNNVKKENQTVSYLTARGVPEGEAEILAQHPQAAIQVIQNLQKGADPKAALELQKLGLEVENLRNPQIKPTSDIQEYDFARRQGYQGTFSQYQQEIKKAGATNVTQNAAQDESEFAKKAAGRNVERFGALADAGTQSASVAQSIPVMRELLTQAPQGPVSGRLAEMFPGFSSAGDAFTAQVNQLAPTLRVPGSGALSDRDMDILMGSFPRLRGNPEANQMIMNIFERKAQLNAERGAIASGALRGEVTPAEADRRLAEIDKQPLLDERTRSILSNSGGNQNAPAAPQGVDPSLWGIMTPEERALWK</sequence>
<comment type="caution">
    <text evidence="2">The sequence shown here is derived from an EMBL/GenBank/DDBJ whole genome shotgun (WGS) entry which is preliminary data.</text>
</comment>
<feature type="compositionally biased region" description="Low complexity" evidence="1">
    <location>
        <begin position="109"/>
        <end position="120"/>
    </location>
</feature>
<evidence type="ECO:0000313" key="3">
    <source>
        <dbReference type="Proteomes" id="UP000247454"/>
    </source>
</evidence>
<proteinExistence type="predicted"/>
<dbReference type="EMBL" id="QJTF01000006">
    <property type="protein sequence ID" value="PYE88768.1"/>
    <property type="molecule type" value="Genomic_DNA"/>
</dbReference>
<feature type="region of interest" description="Disordered" evidence="1">
    <location>
        <begin position="428"/>
        <end position="450"/>
    </location>
</feature>
<dbReference type="RefSeq" id="WP_110750542.1">
    <property type="nucleotide sequence ID" value="NZ_QJTF01000006.1"/>
</dbReference>
<feature type="region of interest" description="Disordered" evidence="1">
    <location>
        <begin position="71"/>
        <end position="127"/>
    </location>
</feature>
<dbReference type="AlphaFoldDB" id="A0A318T2M6"/>
<reference evidence="2 3" key="1">
    <citation type="submission" date="2018-06" db="EMBL/GenBank/DDBJ databases">
        <title>Genomic Encyclopedia of Type Strains, Phase III (KMG-III): the genomes of soil and plant-associated and newly described type strains.</title>
        <authorList>
            <person name="Whitman W."/>
        </authorList>
    </citation>
    <scope>NUCLEOTIDE SEQUENCE [LARGE SCALE GENOMIC DNA]</scope>
    <source>
        <strain evidence="2 3">ORS 1419</strain>
    </source>
</reference>
<gene>
    <name evidence="2" type="ORF">C7477_106141</name>
</gene>
<evidence type="ECO:0000313" key="2">
    <source>
        <dbReference type="EMBL" id="PYE88768.1"/>
    </source>
</evidence>
<accession>A0A318T2M6</accession>
<organism evidence="2 3">
    <name type="scientific">Phyllobacterium leguminum</name>
    <dbReference type="NCBI Taxonomy" id="314237"/>
    <lineage>
        <taxon>Bacteria</taxon>
        <taxon>Pseudomonadati</taxon>
        <taxon>Pseudomonadota</taxon>
        <taxon>Alphaproteobacteria</taxon>
        <taxon>Hyphomicrobiales</taxon>
        <taxon>Phyllobacteriaceae</taxon>
        <taxon>Phyllobacterium</taxon>
    </lineage>
</organism>
<dbReference type="OrthoDB" id="8421506at2"/>
<keyword evidence="3" id="KW-1185">Reference proteome</keyword>
<name>A0A318T2M6_9HYPH</name>
<protein>
    <submittedName>
        <fullName evidence="2">Uncharacterized protein</fullName>
    </submittedName>
</protein>